<reference evidence="5" key="2">
    <citation type="journal article" date="2019" name="Int. J. Syst. Evol. Microbiol.">
        <title>The Global Catalogue of Microorganisms (GCM) 10K type strain sequencing project: providing services to taxonomists for standard genome sequencing and annotation.</title>
        <authorList>
            <consortium name="The Broad Institute Genomics Platform"/>
            <consortium name="The Broad Institute Genome Sequencing Center for Infectious Disease"/>
            <person name="Wu L."/>
            <person name="Ma J."/>
        </authorList>
    </citation>
    <scope>NUCLEOTIDE SEQUENCE [LARGE SCALE GENOMIC DNA]</scope>
    <source>
        <strain evidence="5">CGMCC 1.15644</strain>
    </source>
</reference>
<dbReference type="EMBL" id="SLWO01000001">
    <property type="protein sequence ID" value="TCO30775.1"/>
    <property type="molecule type" value="Genomic_DNA"/>
</dbReference>
<evidence type="ECO:0000313" key="4">
    <source>
        <dbReference type="Proteomes" id="UP000295684"/>
    </source>
</evidence>
<accession>A0A4R2HM18</accession>
<reference evidence="3 4" key="3">
    <citation type="submission" date="2019-03" db="EMBL/GenBank/DDBJ databases">
        <title>Genomic Encyclopedia of Type Strains, Phase IV (KMG-IV): sequencing the most valuable type-strain genomes for metagenomic binning, comparative biology and taxonomic classification.</title>
        <authorList>
            <person name="Goeker M."/>
        </authorList>
    </citation>
    <scope>NUCLEOTIDE SEQUENCE [LARGE SCALE GENOMIC DNA]</scope>
    <source>
        <strain evidence="3 4">DSM 103236</strain>
    </source>
</reference>
<reference evidence="2" key="4">
    <citation type="submission" date="2024-05" db="EMBL/GenBank/DDBJ databases">
        <authorList>
            <person name="Sun Q."/>
            <person name="Zhou Y."/>
        </authorList>
    </citation>
    <scope>NUCLEOTIDE SEQUENCE</scope>
    <source>
        <strain evidence="2">CGMCC 1.15644</strain>
    </source>
</reference>
<evidence type="ECO:0000256" key="1">
    <source>
        <dbReference type="SAM" id="MobiDB-lite"/>
    </source>
</evidence>
<reference evidence="2" key="1">
    <citation type="journal article" date="2014" name="Int. J. Syst. Evol. Microbiol.">
        <title>Complete genome of a new Firmicutes species belonging to the dominant human colonic microbiota ('Ruminococcus bicirculans') reveals two chromosomes and a selective capacity to utilize plant glucans.</title>
        <authorList>
            <consortium name="NISC Comparative Sequencing Program"/>
            <person name="Wegmann U."/>
            <person name="Louis P."/>
            <person name="Goesmann A."/>
            <person name="Henrissat B."/>
            <person name="Duncan S.H."/>
            <person name="Flint H.J."/>
        </authorList>
    </citation>
    <scope>NUCLEOTIDE SEQUENCE</scope>
    <source>
        <strain evidence="2">CGMCC 1.15644</strain>
    </source>
</reference>
<dbReference type="Proteomes" id="UP000622648">
    <property type="component" value="Unassembled WGS sequence"/>
</dbReference>
<feature type="region of interest" description="Disordered" evidence="1">
    <location>
        <begin position="60"/>
        <end position="82"/>
    </location>
</feature>
<dbReference type="RefSeq" id="WP_132528963.1">
    <property type="nucleotide sequence ID" value="NZ_BMJO01000001.1"/>
</dbReference>
<dbReference type="AlphaFoldDB" id="A0A4R2HM18"/>
<sequence length="82" mass="9182">MIEKKELLSENLKDFMDYSVDVLNAMDGAPEHSAAQQEVVREKIQNLKIYLSHLETSYNENTPQVNTGSVTGETPTISDIVI</sequence>
<evidence type="ECO:0000313" key="5">
    <source>
        <dbReference type="Proteomes" id="UP000622648"/>
    </source>
</evidence>
<name>A0A4R2HM18_9SPHI</name>
<organism evidence="3 4">
    <name type="scientific">Pedobacter psychrotolerans</name>
    <dbReference type="NCBI Taxonomy" id="1843235"/>
    <lineage>
        <taxon>Bacteria</taxon>
        <taxon>Pseudomonadati</taxon>
        <taxon>Bacteroidota</taxon>
        <taxon>Sphingobacteriia</taxon>
        <taxon>Sphingobacteriales</taxon>
        <taxon>Sphingobacteriaceae</taxon>
        <taxon>Pedobacter</taxon>
    </lineage>
</organism>
<evidence type="ECO:0000313" key="2">
    <source>
        <dbReference type="EMBL" id="GGE44536.1"/>
    </source>
</evidence>
<keyword evidence="5" id="KW-1185">Reference proteome</keyword>
<comment type="caution">
    <text evidence="3">The sequence shown here is derived from an EMBL/GenBank/DDBJ whole genome shotgun (WGS) entry which is preliminary data.</text>
</comment>
<dbReference type="OrthoDB" id="770672at2"/>
<proteinExistence type="predicted"/>
<dbReference type="EMBL" id="BMJO01000001">
    <property type="protein sequence ID" value="GGE44536.1"/>
    <property type="molecule type" value="Genomic_DNA"/>
</dbReference>
<gene>
    <name evidence="3" type="ORF">EV200_101214</name>
    <name evidence="2" type="ORF">GCM10011413_08310</name>
</gene>
<evidence type="ECO:0000313" key="3">
    <source>
        <dbReference type="EMBL" id="TCO30775.1"/>
    </source>
</evidence>
<protein>
    <submittedName>
        <fullName evidence="3">Uncharacterized protein</fullName>
    </submittedName>
</protein>
<dbReference type="Proteomes" id="UP000295684">
    <property type="component" value="Unassembled WGS sequence"/>
</dbReference>